<comment type="caution">
    <text evidence="1">The sequence shown here is derived from an EMBL/GenBank/DDBJ whole genome shotgun (WGS) entry which is preliminary data.</text>
</comment>
<gene>
    <name evidence="1" type="ORF">HaLaN_02039</name>
</gene>
<dbReference type="Proteomes" id="UP000485058">
    <property type="component" value="Unassembled WGS sequence"/>
</dbReference>
<reference evidence="1 2" key="1">
    <citation type="submission" date="2020-02" db="EMBL/GenBank/DDBJ databases">
        <title>Draft genome sequence of Haematococcus lacustris strain NIES-144.</title>
        <authorList>
            <person name="Morimoto D."/>
            <person name="Nakagawa S."/>
            <person name="Yoshida T."/>
            <person name="Sawayama S."/>
        </authorList>
    </citation>
    <scope>NUCLEOTIDE SEQUENCE [LARGE SCALE GENOMIC DNA]</scope>
    <source>
        <strain evidence="1 2">NIES-144</strain>
    </source>
</reference>
<sequence length="117" mass="12289">MSGRNFPSEQLPARWVSCEGANPVAASPSSFVAASPTPAMEAEVNSHRTILHHPWVSDSWRARGGHTSAAVLWARASQAGVLGCRVASRDAPRPPLDPSAAHCLMSPTPSLVDVIVA</sequence>
<dbReference type="AlphaFoldDB" id="A0A699YMG6"/>
<name>A0A699YMG6_HAELA</name>
<dbReference type="EMBL" id="BLLF01000084">
    <property type="protein sequence ID" value="GFH07259.1"/>
    <property type="molecule type" value="Genomic_DNA"/>
</dbReference>
<keyword evidence="2" id="KW-1185">Reference proteome</keyword>
<proteinExistence type="predicted"/>
<protein>
    <submittedName>
        <fullName evidence="1">Uncharacterized protein</fullName>
    </submittedName>
</protein>
<organism evidence="1 2">
    <name type="scientific">Haematococcus lacustris</name>
    <name type="common">Green alga</name>
    <name type="synonym">Haematococcus pluvialis</name>
    <dbReference type="NCBI Taxonomy" id="44745"/>
    <lineage>
        <taxon>Eukaryota</taxon>
        <taxon>Viridiplantae</taxon>
        <taxon>Chlorophyta</taxon>
        <taxon>core chlorophytes</taxon>
        <taxon>Chlorophyceae</taxon>
        <taxon>CS clade</taxon>
        <taxon>Chlamydomonadales</taxon>
        <taxon>Haematococcaceae</taxon>
        <taxon>Haematococcus</taxon>
    </lineage>
</organism>
<accession>A0A699YMG6</accession>
<evidence type="ECO:0000313" key="2">
    <source>
        <dbReference type="Proteomes" id="UP000485058"/>
    </source>
</evidence>
<evidence type="ECO:0000313" key="1">
    <source>
        <dbReference type="EMBL" id="GFH07259.1"/>
    </source>
</evidence>